<dbReference type="PANTHER" id="PTHR34477">
    <property type="entry name" value="UPF0213 PROTEIN YHBQ"/>
    <property type="match status" value="1"/>
</dbReference>
<evidence type="ECO:0000313" key="4">
    <source>
        <dbReference type="Proteomes" id="UP000177626"/>
    </source>
</evidence>
<dbReference type="AlphaFoldDB" id="A0A1G2BXT8"/>
<dbReference type="PANTHER" id="PTHR34477:SF1">
    <property type="entry name" value="UPF0213 PROTEIN YHBQ"/>
    <property type="match status" value="1"/>
</dbReference>
<comment type="similarity">
    <text evidence="1">Belongs to the UPF0213 family.</text>
</comment>
<dbReference type="Proteomes" id="UP000177626">
    <property type="component" value="Unassembled WGS sequence"/>
</dbReference>
<name>A0A1G2BXT8_9BACT</name>
<comment type="caution">
    <text evidence="3">The sequence shown here is derived from an EMBL/GenBank/DDBJ whole genome shotgun (WGS) entry which is preliminary data.</text>
</comment>
<reference evidence="3 4" key="1">
    <citation type="journal article" date="2016" name="Nat. Commun.">
        <title>Thousands of microbial genomes shed light on interconnected biogeochemical processes in an aquifer system.</title>
        <authorList>
            <person name="Anantharaman K."/>
            <person name="Brown C.T."/>
            <person name="Hug L.A."/>
            <person name="Sharon I."/>
            <person name="Castelle C.J."/>
            <person name="Probst A.J."/>
            <person name="Thomas B.C."/>
            <person name="Singh A."/>
            <person name="Wilkins M.J."/>
            <person name="Karaoz U."/>
            <person name="Brodie E.L."/>
            <person name="Williams K.H."/>
            <person name="Hubbard S.S."/>
            <person name="Banfield J.F."/>
        </authorList>
    </citation>
    <scope>NUCLEOTIDE SEQUENCE [LARGE SCALE GENOMIC DNA]</scope>
</reference>
<evidence type="ECO:0000313" key="3">
    <source>
        <dbReference type="EMBL" id="OGY93756.1"/>
    </source>
</evidence>
<dbReference type="InterPro" id="IPR035901">
    <property type="entry name" value="GIY-YIG_endonuc_sf"/>
</dbReference>
<evidence type="ECO:0000259" key="2">
    <source>
        <dbReference type="PROSITE" id="PS50164"/>
    </source>
</evidence>
<dbReference type="InterPro" id="IPR050190">
    <property type="entry name" value="UPF0213_domain"/>
</dbReference>
<dbReference type="Pfam" id="PF01541">
    <property type="entry name" value="GIY-YIG"/>
    <property type="match status" value="1"/>
</dbReference>
<dbReference type="PROSITE" id="PS50164">
    <property type="entry name" value="GIY_YIG"/>
    <property type="match status" value="1"/>
</dbReference>
<dbReference type="Gene3D" id="3.40.1440.10">
    <property type="entry name" value="GIY-YIG endonuclease"/>
    <property type="match status" value="1"/>
</dbReference>
<dbReference type="EMBL" id="MHKQ01000018">
    <property type="protein sequence ID" value="OGY93756.1"/>
    <property type="molecule type" value="Genomic_DNA"/>
</dbReference>
<dbReference type="InterPro" id="IPR000305">
    <property type="entry name" value="GIY-YIG_endonuc"/>
</dbReference>
<sequence>MDKKYYVYIVRCADNTYYTGYTINLKNREAKHNKGEGAKYTKQRRPVKIVYSEKFKTINEAMKREAQIKSWPRSKKEELIN</sequence>
<feature type="domain" description="GIY-YIG" evidence="2">
    <location>
        <begin position="3"/>
        <end position="78"/>
    </location>
</feature>
<gene>
    <name evidence="3" type="ORF">A2406_03810</name>
</gene>
<evidence type="ECO:0000256" key="1">
    <source>
        <dbReference type="ARBA" id="ARBA00007435"/>
    </source>
</evidence>
<accession>A0A1G2BXT8</accession>
<protein>
    <recommendedName>
        <fullName evidence="2">GIY-YIG domain-containing protein</fullName>
    </recommendedName>
</protein>
<dbReference type="SUPFAM" id="SSF82771">
    <property type="entry name" value="GIY-YIG endonuclease"/>
    <property type="match status" value="1"/>
</dbReference>
<proteinExistence type="inferred from homology"/>
<organism evidence="3 4">
    <name type="scientific">Candidatus Komeilibacteria bacterium RIFOXYC1_FULL_37_11</name>
    <dbReference type="NCBI Taxonomy" id="1798555"/>
    <lineage>
        <taxon>Bacteria</taxon>
        <taxon>Candidatus Komeiliibacteriota</taxon>
    </lineage>
</organism>
<dbReference type="CDD" id="cd10456">
    <property type="entry name" value="GIY-YIG_UPF0213"/>
    <property type="match status" value="1"/>
</dbReference>